<dbReference type="EMBL" id="OOIL02002240">
    <property type="protein sequence ID" value="VFQ81760.1"/>
    <property type="molecule type" value="Genomic_DNA"/>
</dbReference>
<accession>A0A484LYW8</accession>
<evidence type="ECO:0000256" key="1">
    <source>
        <dbReference type="SAM" id="SignalP"/>
    </source>
</evidence>
<organism evidence="2 3">
    <name type="scientific">Cuscuta campestris</name>
    <dbReference type="NCBI Taxonomy" id="132261"/>
    <lineage>
        <taxon>Eukaryota</taxon>
        <taxon>Viridiplantae</taxon>
        <taxon>Streptophyta</taxon>
        <taxon>Embryophyta</taxon>
        <taxon>Tracheophyta</taxon>
        <taxon>Spermatophyta</taxon>
        <taxon>Magnoliopsida</taxon>
        <taxon>eudicotyledons</taxon>
        <taxon>Gunneridae</taxon>
        <taxon>Pentapetalae</taxon>
        <taxon>asterids</taxon>
        <taxon>lamiids</taxon>
        <taxon>Solanales</taxon>
        <taxon>Convolvulaceae</taxon>
        <taxon>Cuscuteae</taxon>
        <taxon>Cuscuta</taxon>
        <taxon>Cuscuta subgen. Grammica</taxon>
        <taxon>Cuscuta sect. Cleistogrammica</taxon>
    </lineage>
</organism>
<dbReference type="Proteomes" id="UP000595140">
    <property type="component" value="Unassembled WGS sequence"/>
</dbReference>
<dbReference type="AlphaFoldDB" id="A0A484LYW8"/>
<name>A0A484LYW8_9ASTE</name>
<evidence type="ECO:0000313" key="3">
    <source>
        <dbReference type="Proteomes" id="UP000595140"/>
    </source>
</evidence>
<sequence>MAAITSTLLFFITSHLPISSLNLGVMLSTIKSIISPFNRELCLSVSESRAFRIKHYFPTVLQLVSSKFKFRDLKVDSLRD</sequence>
<protein>
    <submittedName>
        <fullName evidence="2">Uncharacterized protein</fullName>
    </submittedName>
</protein>
<keyword evidence="1" id="KW-0732">Signal</keyword>
<keyword evidence="3" id="KW-1185">Reference proteome</keyword>
<gene>
    <name evidence="2" type="ORF">CCAM_LOCUS23536</name>
</gene>
<feature type="signal peptide" evidence="1">
    <location>
        <begin position="1"/>
        <end position="20"/>
    </location>
</feature>
<reference evidence="2 3" key="1">
    <citation type="submission" date="2018-04" db="EMBL/GenBank/DDBJ databases">
        <authorList>
            <person name="Vogel A."/>
        </authorList>
    </citation>
    <scope>NUCLEOTIDE SEQUENCE [LARGE SCALE GENOMIC DNA]</scope>
</reference>
<evidence type="ECO:0000313" key="2">
    <source>
        <dbReference type="EMBL" id="VFQ81760.1"/>
    </source>
</evidence>
<feature type="chain" id="PRO_5019714743" evidence="1">
    <location>
        <begin position="21"/>
        <end position="80"/>
    </location>
</feature>
<proteinExistence type="predicted"/>